<feature type="domain" description="HTH araC/xylS-type" evidence="4">
    <location>
        <begin position="262"/>
        <end position="361"/>
    </location>
</feature>
<reference evidence="5" key="2">
    <citation type="submission" date="2021-04" db="EMBL/GenBank/DDBJ databases">
        <authorList>
            <person name="Gilroy R."/>
        </authorList>
    </citation>
    <scope>NUCLEOTIDE SEQUENCE</scope>
    <source>
        <strain evidence="5">14324</strain>
    </source>
</reference>
<organism evidence="5 6">
    <name type="scientific">Candidatus Blautia faecigallinarum</name>
    <dbReference type="NCBI Taxonomy" id="2838488"/>
    <lineage>
        <taxon>Bacteria</taxon>
        <taxon>Bacillati</taxon>
        <taxon>Bacillota</taxon>
        <taxon>Clostridia</taxon>
        <taxon>Lachnospirales</taxon>
        <taxon>Lachnospiraceae</taxon>
        <taxon>Blautia</taxon>
    </lineage>
</organism>
<gene>
    <name evidence="5" type="ORF">IAA21_07040</name>
</gene>
<protein>
    <submittedName>
        <fullName evidence="5">Helix-turn-helix transcriptional regulator</fullName>
    </submittedName>
</protein>
<dbReference type="SMART" id="SM00342">
    <property type="entry name" value="HTH_ARAC"/>
    <property type="match status" value="1"/>
</dbReference>
<evidence type="ECO:0000256" key="1">
    <source>
        <dbReference type="ARBA" id="ARBA00023015"/>
    </source>
</evidence>
<dbReference type="Gene3D" id="1.10.10.60">
    <property type="entry name" value="Homeodomain-like"/>
    <property type="match status" value="2"/>
</dbReference>
<dbReference type="GO" id="GO:0003700">
    <property type="term" value="F:DNA-binding transcription factor activity"/>
    <property type="evidence" value="ECO:0007669"/>
    <property type="project" value="InterPro"/>
</dbReference>
<dbReference type="AlphaFoldDB" id="A0A9D2DT13"/>
<dbReference type="InterPro" id="IPR009057">
    <property type="entry name" value="Homeodomain-like_sf"/>
</dbReference>
<accession>A0A9D2DT13</accession>
<reference evidence="5" key="1">
    <citation type="journal article" date="2021" name="PeerJ">
        <title>Extensive microbial diversity within the chicken gut microbiome revealed by metagenomics and culture.</title>
        <authorList>
            <person name="Gilroy R."/>
            <person name="Ravi A."/>
            <person name="Getino M."/>
            <person name="Pursley I."/>
            <person name="Horton D.L."/>
            <person name="Alikhan N.F."/>
            <person name="Baker D."/>
            <person name="Gharbi K."/>
            <person name="Hall N."/>
            <person name="Watson M."/>
            <person name="Adriaenssens E.M."/>
            <person name="Foster-Nyarko E."/>
            <person name="Jarju S."/>
            <person name="Secka A."/>
            <person name="Antonio M."/>
            <person name="Oren A."/>
            <person name="Chaudhuri R.R."/>
            <person name="La Ragione R."/>
            <person name="Hildebrand F."/>
            <person name="Pallen M.J."/>
        </authorList>
    </citation>
    <scope>NUCLEOTIDE SEQUENCE</scope>
    <source>
        <strain evidence="5">14324</strain>
    </source>
</reference>
<keyword evidence="2" id="KW-0238">DNA-binding</keyword>
<dbReference type="PROSITE" id="PS01124">
    <property type="entry name" value="HTH_ARAC_FAMILY_2"/>
    <property type="match status" value="1"/>
</dbReference>
<keyword evidence="1" id="KW-0805">Transcription regulation</keyword>
<evidence type="ECO:0000256" key="2">
    <source>
        <dbReference type="ARBA" id="ARBA00023125"/>
    </source>
</evidence>
<dbReference type="Proteomes" id="UP000824041">
    <property type="component" value="Unassembled WGS sequence"/>
</dbReference>
<dbReference type="PANTHER" id="PTHR43280">
    <property type="entry name" value="ARAC-FAMILY TRANSCRIPTIONAL REGULATOR"/>
    <property type="match status" value="1"/>
</dbReference>
<name>A0A9D2DT13_9FIRM</name>
<dbReference type="SUPFAM" id="SSF46689">
    <property type="entry name" value="Homeodomain-like"/>
    <property type="match status" value="1"/>
</dbReference>
<dbReference type="InterPro" id="IPR020449">
    <property type="entry name" value="Tscrpt_reg_AraC-type_HTH"/>
</dbReference>
<proteinExistence type="predicted"/>
<evidence type="ECO:0000313" key="5">
    <source>
        <dbReference type="EMBL" id="HIZ22535.1"/>
    </source>
</evidence>
<dbReference type="Pfam" id="PF12833">
    <property type="entry name" value="HTH_18"/>
    <property type="match status" value="1"/>
</dbReference>
<sequence length="369" mass="42458">MKNELRLDPGRPHAVLSFRLVQADPGVWDSETDDSLLYSITENICLEIFAAFFDAAVYIDFSRTQQYLILEASVPDVSVLHETCKKFISILKDTAKLSFEAYCGNFHEGPGGIRISYEEAFSLYRSGCSEENASVPVYDASSYNKEFIITSAVHEQILFLLRQADTKGLDTFFHSFFSRLEQSSCHIRQLMGIAFSFLNILREFLFENNRQNKDFPDLQEAFNHYQDCQTPEQMRDFLIRIYHKAALQSAANKDNTNTPLIVNVKKYVEEHYQDPDLQLKTIAAQFYVSPQHLSSLFSQENDTTLTAYIMDCRMKKAKELLLEQSPSIQHTASLCGFNDSGYFSKCFKKYYGISPKNFLMITEKSREIQ</sequence>
<dbReference type="EMBL" id="DXBU01000095">
    <property type="protein sequence ID" value="HIZ22535.1"/>
    <property type="molecule type" value="Genomic_DNA"/>
</dbReference>
<dbReference type="PANTHER" id="PTHR43280:SF10">
    <property type="entry name" value="REGULATORY PROTEIN POCR"/>
    <property type="match status" value="1"/>
</dbReference>
<keyword evidence="3" id="KW-0804">Transcription</keyword>
<dbReference type="GO" id="GO:0043565">
    <property type="term" value="F:sequence-specific DNA binding"/>
    <property type="evidence" value="ECO:0007669"/>
    <property type="project" value="InterPro"/>
</dbReference>
<dbReference type="InterPro" id="IPR018060">
    <property type="entry name" value="HTH_AraC"/>
</dbReference>
<evidence type="ECO:0000256" key="3">
    <source>
        <dbReference type="ARBA" id="ARBA00023163"/>
    </source>
</evidence>
<evidence type="ECO:0000259" key="4">
    <source>
        <dbReference type="PROSITE" id="PS01124"/>
    </source>
</evidence>
<evidence type="ECO:0000313" key="6">
    <source>
        <dbReference type="Proteomes" id="UP000824041"/>
    </source>
</evidence>
<comment type="caution">
    <text evidence="5">The sequence shown here is derived from an EMBL/GenBank/DDBJ whole genome shotgun (WGS) entry which is preliminary data.</text>
</comment>
<dbReference type="PRINTS" id="PR00032">
    <property type="entry name" value="HTHARAC"/>
</dbReference>